<evidence type="ECO:0000256" key="1">
    <source>
        <dbReference type="ARBA" id="ARBA00004123"/>
    </source>
</evidence>
<evidence type="ECO:0000256" key="9">
    <source>
        <dbReference type="SAM" id="MobiDB-lite"/>
    </source>
</evidence>
<feature type="compositionally biased region" description="Polar residues" evidence="9">
    <location>
        <begin position="353"/>
        <end position="380"/>
    </location>
</feature>
<evidence type="ECO:0000259" key="10">
    <source>
        <dbReference type="PROSITE" id="PS50217"/>
    </source>
</evidence>
<dbReference type="PRINTS" id="PR00042">
    <property type="entry name" value="LEUZIPPRFOS"/>
</dbReference>
<feature type="domain" description="BZIP" evidence="10">
    <location>
        <begin position="465"/>
        <end position="528"/>
    </location>
</feature>
<feature type="region of interest" description="Disordered" evidence="9">
    <location>
        <begin position="293"/>
        <end position="336"/>
    </location>
</feature>
<keyword evidence="3" id="KW-0805">Transcription regulation</keyword>
<feature type="region of interest" description="Disordered" evidence="9">
    <location>
        <begin position="617"/>
        <end position="637"/>
    </location>
</feature>
<keyword evidence="12" id="KW-1185">Reference proteome</keyword>
<evidence type="ECO:0000256" key="3">
    <source>
        <dbReference type="ARBA" id="ARBA00023015"/>
    </source>
</evidence>
<dbReference type="AlphaFoldDB" id="A0AAD4PI52"/>
<comment type="subunit">
    <text evidence="8">Homodimer. Heterodimer with Jra. The kay-Jra heterodimer binds more stably to the AP-1 site than either of the two proteins alone.</text>
</comment>
<dbReference type="PANTHER" id="PTHR23351">
    <property type="entry name" value="FOS TRANSCRIPTION FACTOR-RELATED"/>
    <property type="match status" value="1"/>
</dbReference>
<feature type="compositionally biased region" description="Low complexity" evidence="9">
    <location>
        <begin position="99"/>
        <end position="121"/>
    </location>
</feature>
<sequence>MKNLNGRAHNACYHPYYQQQLQQQRHQQLLQEQQHQQQQQQQQQQQHHQQQQQLQQQLPYAAQYNQLQQQQQLQEYNNQQYYNQQLQQQQEQLLRQQQQHQQQLPTLPTYQQQQQQQQQQHSKQSYGNSNNNNNAANMAMSARSNLHATAATATSNSNINRNGNNNSSNANTANANTATAAMAAMCQMQSFLNQQQQQQQQQQYNNNCAQINYNQHQQQQQQQQPELPTTNGDKLALDASEIANILASELFMQQLVSFDGMQSVPTLTTPTLTPTTLRTIEETIFELTSEPQNVPYQAGFKPPPLTTPVNSSSGGSNTGTPTSVSGSGTLTTVPNANPNLIVSQQQPQFDMISLNCSSVPGSDSDTSNGSWNDGQLNDDQSTTDTSSAATDSTSYQNGGMLGNGSNGVANNFTAAIAAANSSGGRNSVTGQAGSSNSNTSNSATPARRGGGRRPNKAANMSPEEEEKRRIRRERNKLAAARCRKRRVDQTNELSDEVEALQKKGEMLKKDIEKLTATKHQLEYVIKSHRPTCQKVRDDLLSVATCNGLIGPAALLSAGSCSGSSVHNNSNSNDSNDIGTITGFDATLNSTGRSNSPLDLKPVLTSEQILQHIKHEPQDGALESGSSLDQDGPTPAKRFALPNIATLNASLTTPTGPGSLNTPLGSAPPGSFSAFAGNTCNISSPMLNALNKLPKARPNTLNVQRPFAAHMAAGVDGKAPMQIQGVPIQTPSTGTFNFDSLMDGGTGLTPVSGPLVPTCSSQNKHPLELPTPTSEPSKLVSL</sequence>
<accession>A0AAD4PI52</accession>
<protein>
    <recommendedName>
        <fullName evidence="10">BZIP domain-containing protein</fullName>
    </recommendedName>
</protein>
<evidence type="ECO:0000313" key="11">
    <source>
        <dbReference type="EMBL" id="KAH8359456.1"/>
    </source>
</evidence>
<feature type="region of interest" description="Disordered" evidence="9">
    <location>
        <begin position="353"/>
        <end position="399"/>
    </location>
</feature>
<evidence type="ECO:0000256" key="7">
    <source>
        <dbReference type="ARBA" id="ARBA00023242"/>
    </source>
</evidence>
<dbReference type="PANTHER" id="PTHR23351:SF24">
    <property type="entry name" value="ACTIVATING TRANSCRIPTION FACTOR 3-RELATED"/>
    <property type="match status" value="1"/>
</dbReference>
<evidence type="ECO:0000256" key="2">
    <source>
        <dbReference type="ARBA" id="ARBA00007619"/>
    </source>
</evidence>
<keyword evidence="5" id="KW-0010">Activator</keyword>
<evidence type="ECO:0000256" key="8">
    <source>
        <dbReference type="ARBA" id="ARBA00044005"/>
    </source>
</evidence>
<name>A0AAD4PI52_9MUSC</name>
<dbReference type="GO" id="GO:0000978">
    <property type="term" value="F:RNA polymerase II cis-regulatory region sequence-specific DNA binding"/>
    <property type="evidence" value="ECO:0007669"/>
    <property type="project" value="TreeGrafter"/>
</dbReference>
<feature type="region of interest" description="Disordered" evidence="9">
    <location>
        <begin position="757"/>
        <end position="781"/>
    </location>
</feature>
<dbReference type="GO" id="GO:0005634">
    <property type="term" value="C:nucleus"/>
    <property type="evidence" value="ECO:0007669"/>
    <property type="project" value="UniProtKB-SubCell"/>
</dbReference>
<feature type="region of interest" description="Disordered" evidence="9">
    <location>
        <begin position="421"/>
        <end position="470"/>
    </location>
</feature>
<evidence type="ECO:0000256" key="6">
    <source>
        <dbReference type="ARBA" id="ARBA00023163"/>
    </source>
</evidence>
<keyword evidence="4" id="KW-0238">DNA-binding</keyword>
<comment type="similarity">
    <text evidence="2">Belongs to the bZIP family. Fos subfamily.</text>
</comment>
<gene>
    <name evidence="11" type="ORF">KR093_006808</name>
</gene>
<feature type="compositionally biased region" description="Low complexity" evidence="9">
    <location>
        <begin position="307"/>
        <end position="334"/>
    </location>
</feature>
<keyword evidence="6" id="KW-0804">Transcription</keyword>
<feature type="compositionally biased region" description="Low complexity" evidence="9">
    <location>
        <begin position="382"/>
        <end position="394"/>
    </location>
</feature>
<evidence type="ECO:0000313" key="12">
    <source>
        <dbReference type="Proteomes" id="UP001200034"/>
    </source>
</evidence>
<dbReference type="EMBL" id="JAJJHW010003409">
    <property type="protein sequence ID" value="KAH8359456.1"/>
    <property type="molecule type" value="Genomic_DNA"/>
</dbReference>
<keyword evidence="7" id="KW-0539">Nucleus</keyword>
<proteinExistence type="inferred from homology"/>
<evidence type="ECO:0000256" key="5">
    <source>
        <dbReference type="ARBA" id="ARBA00023159"/>
    </source>
</evidence>
<dbReference type="PROSITE" id="PS50217">
    <property type="entry name" value="BZIP"/>
    <property type="match status" value="1"/>
</dbReference>
<dbReference type="Gene3D" id="1.20.5.170">
    <property type="match status" value="1"/>
</dbReference>
<feature type="compositionally biased region" description="Polar residues" evidence="9">
    <location>
        <begin position="421"/>
        <end position="433"/>
    </location>
</feature>
<reference evidence="11" key="1">
    <citation type="journal article" date="2021" name="Mol. Ecol. Resour.">
        <title>Phylogenomic analyses of the genus Drosophila reveals genomic signals of climate adaptation.</title>
        <authorList>
            <person name="Li F."/>
            <person name="Rane R.V."/>
            <person name="Luria V."/>
            <person name="Xiong Z."/>
            <person name="Chen J."/>
            <person name="Li Z."/>
            <person name="Catullo R.A."/>
            <person name="Griffin P.C."/>
            <person name="Schiffer M."/>
            <person name="Pearce S."/>
            <person name="Lee S.F."/>
            <person name="McElroy K."/>
            <person name="Stocker A."/>
            <person name="Shirriffs J."/>
            <person name="Cockerell F."/>
            <person name="Coppin C."/>
            <person name="Sgro C.M."/>
            <person name="Karger A."/>
            <person name="Cain J.W."/>
            <person name="Weber J.A."/>
            <person name="Santpere G."/>
            <person name="Kirschner M.W."/>
            <person name="Hoffmann A.A."/>
            <person name="Oakeshott J.G."/>
            <person name="Zhang G."/>
        </authorList>
    </citation>
    <scope>NUCLEOTIDE SEQUENCE</scope>
    <source>
        <strain evidence="11">BGI-SZ-2011g</strain>
    </source>
</reference>
<dbReference type="InterPro" id="IPR000837">
    <property type="entry name" value="AP-1"/>
</dbReference>
<dbReference type="InterPro" id="IPR004827">
    <property type="entry name" value="bZIP"/>
</dbReference>
<dbReference type="Pfam" id="PF00170">
    <property type="entry name" value="bZIP_1"/>
    <property type="match status" value="1"/>
</dbReference>
<comment type="caution">
    <text evidence="11">The sequence shown here is derived from an EMBL/GenBank/DDBJ whole genome shotgun (WGS) entry which is preliminary data.</text>
</comment>
<dbReference type="CDD" id="cd14721">
    <property type="entry name" value="bZIP_Fos"/>
    <property type="match status" value="1"/>
</dbReference>
<dbReference type="Proteomes" id="UP001200034">
    <property type="component" value="Unassembled WGS sequence"/>
</dbReference>
<dbReference type="SUPFAM" id="SSF57959">
    <property type="entry name" value="Leucine zipper domain"/>
    <property type="match status" value="1"/>
</dbReference>
<organism evidence="11 12">
    <name type="scientific">Drosophila rubida</name>
    <dbReference type="NCBI Taxonomy" id="30044"/>
    <lineage>
        <taxon>Eukaryota</taxon>
        <taxon>Metazoa</taxon>
        <taxon>Ecdysozoa</taxon>
        <taxon>Arthropoda</taxon>
        <taxon>Hexapoda</taxon>
        <taxon>Insecta</taxon>
        <taxon>Pterygota</taxon>
        <taxon>Neoptera</taxon>
        <taxon>Endopterygota</taxon>
        <taxon>Diptera</taxon>
        <taxon>Brachycera</taxon>
        <taxon>Muscomorpha</taxon>
        <taxon>Ephydroidea</taxon>
        <taxon>Drosophilidae</taxon>
        <taxon>Drosophila</taxon>
    </lineage>
</organism>
<dbReference type="SMART" id="SM00338">
    <property type="entry name" value="BRLZ"/>
    <property type="match status" value="1"/>
</dbReference>
<feature type="region of interest" description="Disordered" evidence="9">
    <location>
        <begin position="99"/>
        <end position="136"/>
    </location>
</feature>
<dbReference type="GO" id="GO:0000981">
    <property type="term" value="F:DNA-binding transcription factor activity, RNA polymerase II-specific"/>
    <property type="evidence" value="ECO:0007669"/>
    <property type="project" value="TreeGrafter"/>
</dbReference>
<comment type="subcellular location">
    <subcellularLocation>
        <location evidence="1">Nucleus</location>
    </subcellularLocation>
</comment>
<dbReference type="PROSITE" id="PS00036">
    <property type="entry name" value="BZIP_BASIC"/>
    <property type="match status" value="1"/>
</dbReference>
<dbReference type="InterPro" id="IPR046347">
    <property type="entry name" value="bZIP_sf"/>
</dbReference>
<evidence type="ECO:0000256" key="4">
    <source>
        <dbReference type="ARBA" id="ARBA00023125"/>
    </source>
</evidence>
<dbReference type="FunFam" id="1.20.5.170:FF:000006">
    <property type="entry name" value="fos-related antigen 2 isoform X1"/>
    <property type="match status" value="1"/>
</dbReference>